<gene>
    <name evidence="1" type="ORF">FMOSSE_LOCUS15155</name>
</gene>
<reference evidence="1" key="1">
    <citation type="submission" date="2021-06" db="EMBL/GenBank/DDBJ databases">
        <authorList>
            <person name="Kallberg Y."/>
            <person name="Tangrot J."/>
            <person name="Rosling A."/>
        </authorList>
    </citation>
    <scope>NUCLEOTIDE SEQUENCE</scope>
    <source>
        <strain evidence="1">87-6 pot B 2015</strain>
    </source>
</reference>
<dbReference type="AlphaFoldDB" id="A0A9N9NCU9"/>
<organism evidence="1 2">
    <name type="scientific">Funneliformis mosseae</name>
    <name type="common">Endomycorrhizal fungus</name>
    <name type="synonym">Glomus mosseae</name>
    <dbReference type="NCBI Taxonomy" id="27381"/>
    <lineage>
        <taxon>Eukaryota</taxon>
        <taxon>Fungi</taxon>
        <taxon>Fungi incertae sedis</taxon>
        <taxon>Mucoromycota</taxon>
        <taxon>Glomeromycotina</taxon>
        <taxon>Glomeromycetes</taxon>
        <taxon>Glomerales</taxon>
        <taxon>Glomeraceae</taxon>
        <taxon>Funneliformis</taxon>
    </lineage>
</organism>
<dbReference type="Proteomes" id="UP000789375">
    <property type="component" value="Unassembled WGS sequence"/>
</dbReference>
<evidence type="ECO:0000313" key="1">
    <source>
        <dbReference type="EMBL" id="CAG8723285.1"/>
    </source>
</evidence>
<name>A0A9N9NCU9_FUNMO</name>
<sequence length="59" mass="6727">TRLASLFINESKVLFLCIHKLTLELILALARECAKHLRIADINASDAKKKGCGWFSIWR</sequence>
<feature type="non-terminal residue" evidence="1">
    <location>
        <position position="1"/>
    </location>
</feature>
<evidence type="ECO:0000313" key="2">
    <source>
        <dbReference type="Proteomes" id="UP000789375"/>
    </source>
</evidence>
<accession>A0A9N9NCU9</accession>
<keyword evidence="2" id="KW-1185">Reference proteome</keyword>
<dbReference type="EMBL" id="CAJVPP010014158">
    <property type="protein sequence ID" value="CAG8723285.1"/>
    <property type="molecule type" value="Genomic_DNA"/>
</dbReference>
<feature type="non-terminal residue" evidence="1">
    <location>
        <position position="59"/>
    </location>
</feature>
<comment type="caution">
    <text evidence="1">The sequence shown here is derived from an EMBL/GenBank/DDBJ whole genome shotgun (WGS) entry which is preliminary data.</text>
</comment>
<proteinExistence type="predicted"/>
<protein>
    <submittedName>
        <fullName evidence="1">15241_t:CDS:1</fullName>
    </submittedName>
</protein>